<reference evidence="20" key="1">
    <citation type="journal article" date="2013" name="Mol. Biol. Evol.">
        <title>Efficient Sequencing of Anuran mtDNAs and a Mitogenomic Exploration of the Phylogeny and Evolution of Frogs.</title>
        <authorList>
            <person name="Zhang P."/>
            <person name="Liang D."/>
            <person name="Mao R.L."/>
            <person name="Hillis D.M."/>
            <person name="Wake D.B."/>
            <person name="Cannatella D.C."/>
        </authorList>
    </citation>
    <scope>NUCLEOTIDE SEQUENCE</scope>
</reference>
<dbReference type="AlphaFoldDB" id="S4V1M7"/>
<keyword evidence="15 17" id="KW-0472">Membrane</keyword>
<dbReference type="Pfam" id="PF00361">
    <property type="entry name" value="Proton_antipo_M"/>
    <property type="match status" value="1"/>
</dbReference>
<feature type="transmembrane region" description="Helical" evidence="17">
    <location>
        <begin position="274"/>
        <end position="294"/>
    </location>
</feature>
<feature type="transmembrane region" description="Helical" evidence="17">
    <location>
        <begin position="153"/>
        <end position="171"/>
    </location>
</feature>
<dbReference type="InterPro" id="IPR010933">
    <property type="entry name" value="NADH_DH_su2_C"/>
</dbReference>
<protein>
    <recommendedName>
        <fullName evidence="4 17">NADH-ubiquinone oxidoreductase chain 2</fullName>
        <ecNumber evidence="3 17">7.1.1.2</ecNumber>
    </recommendedName>
</protein>
<dbReference type="Pfam" id="PF06444">
    <property type="entry name" value="NADH_dehy_S2_C"/>
    <property type="match status" value="1"/>
</dbReference>
<feature type="transmembrane region" description="Helical" evidence="17">
    <location>
        <begin position="322"/>
        <end position="341"/>
    </location>
</feature>
<comment type="function">
    <text evidence="17">Core subunit of the mitochondrial membrane respiratory chain NADH dehydrogenase (Complex I) which catalyzes electron transfer from NADH through the respiratory chain, using ubiquinone as an electron acceptor. Essential for the catalytic activity and assembly of complex I.</text>
</comment>
<keyword evidence="8 17" id="KW-0999">Mitochondrion inner membrane</keyword>
<dbReference type="GO" id="GO:0005743">
    <property type="term" value="C:mitochondrial inner membrane"/>
    <property type="evidence" value="ECO:0007669"/>
    <property type="project" value="UniProtKB-SubCell"/>
</dbReference>
<evidence type="ECO:0000256" key="1">
    <source>
        <dbReference type="ARBA" id="ARBA00004448"/>
    </source>
</evidence>
<keyword evidence="13 17" id="KW-0830">Ubiquinone</keyword>
<evidence type="ECO:0000256" key="13">
    <source>
        <dbReference type="ARBA" id="ARBA00023075"/>
    </source>
</evidence>
<evidence type="ECO:0000256" key="12">
    <source>
        <dbReference type="ARBA" id="ARBA00023027"/>
    </source>
</evidence>
<feature type="domain" description="NADH:quinone oxidoreductase/Mrp antiporter transmembrane" evidence="18">
    <location>
        <begin position="23"/>
        <end position="289"/>
    </location>
</feature>
<feature type="transmembrane region" description="Helical" evidence="17">
    <location>
        <begin position="202"/>
        <end position="222"/>
    </location>
</feature>
<evidence type="ECO:0000256" key="15">
    <source>
        <dbReference type="ARBA" id="ARBA00023136"/>
    </source>
</evidence>
<comment type="subcellular location">
    <subcellularLocation>
        <location evidence="1 17">Mitochondrion inner membrane</location>
        <topology evidence="1 17">Multi-pass membrane protein</topology>
    </subcellularLocation>
</comment>
<organism evidence="20">
    <name type="scientific">Eleutherodactylus atkinsi</name>
    <name type="common">Atkin's robber frog</name>
    <dbReference type="NCBI Taxonomy" id="448426"/>
    <lineage>
        <taxon>Eukaryota</taxon>
        <taxon>Metazoa</taxon>
        <taxon>Chordata</taxon>
        <taxon>Craniata</taxon>
        <taxon>Vertebrata</taxon>
        <taxon>Euteleostomi</taxon>
        <taxon>Amphibia</taxon>
        <taxon>Batrachia</taxon>
        <taxon>Anura</taxon>
        <taxon>Neobatrachia</taxon>
        <taxon>Hyloidea</taxon>
        <taxon>Eleutherodactylidae</taxon>
        <taxon>Eleutherodactylinae</taxon>
        <taxon>Eleutherodactylus</taxon>
        <taxon>Euhyas</taxon>
    </lineage>
</organism>
<dbReference type="PANTHER" id="PTHR46552">
    <property type="entry name" value="NADH-UBIQUINONE OXIDOREDUCTASE CHAIN 2"/>
    <property type="match status" value="1"/>
</dbReference>
<evidence type="ECO:0000259" key="18">
    <source>
        <dbReference type="Pfam" id="PF00361"/>
    </source>
</evidence>
<evidence type="ECO:0000256" key="9">
    <source>
        <dbReference type="ARBA" id="ARBA00022967"/>
    </source>
</evidence>
<gene>
    <name evidence="20" type="primary">ND2</name>
</gene>
<accession>S4V1M7</accession>
<feature type="domain" description="NADH dehydrogenase subunit 2 C-terminal" evidence="19">
    <location>
        <begin position="290"/>
        <end position="340"/>
    </location>
</feature>
<keyword evidence="10 17" id="KW-0249">Electron transport</keyword>
<evidence type="ECO:0000256" key="3">
    <source>
        <dbReference type="ARBA" id="ARBA00012944"/>
    </source>
</evidence>
<dbReference type="PANTHER" id="PTHR46552:SF1">
    <property type="entry name" value="NADH-UBIQUINONE OXIDOREDUCTASE CHAIN 2"/>
    <property type="match status" value="1"/>
</dbReference>
<evidence type="ECO:0000259" key="19">
    <source>
        <dbReference type="Pfam" id="PF06444"/>
    </source>
</evidence>
<geneLocation type="mitochondrion" evidence="20"/>
<evidence type="ECO:0000256" key="11">
    <source>
        <dbReference type="ARBA" id="ARBA00022989"/>
    </source>
</evidence>
<keyword evidence="11 17" id="KW-1133">Transmembrane helix</keyword>
<dbReference type="InterPro" id="IPR050175">
    <property type="entry name" value="Complex_I_Subunit_2"/>
</dbReference>
<comment type="similarity">
    <text evidence="2 17">Belongs to the complex I subunit 2 family.</text>
</comment>
<evidence type="ECO:0000256" key="8">
    <source>
        <dbReference type="ARBA" id="ARBA00022792"/>
    </source>
</evidence>
<evidence type="ECO:0000256" key="16">
    <source>
        <dbReference type="ARBA" id="ARBA00049551"/>
    </source>
</evidence>
<dbReference type="PRINTS" id="PR01436">
    <property type="entry name" value="NADHDHGNASE2"/>
</dbReference>
<evidence type="ECO:0000313" key="20">
    <source>
        <dbReference type="EMBL" id="AGN71167.1"/>
    </source>
</evidence>
<feature type="transmembrane region" description="Helical" evidence="17">
    <location>
        <begin position="93"/>
        <end position="115"/>
    </location>
</feature>
<sequence length="344" mass="37862">MNPLTLSMIVSSLAIGTIATLSSYHWILAWVGLEINTLAIIPLMTKAAHPRAIEAATKYFLTQASASAIILFSTTMNALLTGQWNITSSTDNLPMMLTLIALMIKLGVAPFHFWLPEVLQGLSIKTGLLLSTWQKIAPMTLLIQLQLSINQNIILLAALASMLIGGWGGINQTQIRKILAYSSIAHLGWMMAALKFAPQLTLLNFMLYIIISSTLFLLFFYLNTKNIFELTTSWSKTPALTALALLSLLSLSGLPPLTGFMPKWLIANELIKQHMTIFALVILLSTLLTLFFYLRLTYSLSLTLAPNPSFSRTSWPLLKKNIMATLISLSALLLPLTPVISSLL</sequence>
<keyword evidence="5" id="KW-0813">Transport</keyword>
<keyword evidence="14 17" id="KW-0496">Mitochondrion</keyword>
<evidence type="ECO:0000256" key="7">
    <source>
        <dbReference type="ARBA" id="ARBA00022692"/>
    </source>
</evidence>
<dbReference type="EMBL" id="JX564864">
    <property type="protein sequence ID" value="AGN71167.1"/>
    <property type="molecule type" value="Genomic_DNA"/>
</dbReference>
<evidence type="ECO:0000256" key="6">
    <source>
        <dbReference type="ARBA" id="ARBA00022660"/>
    </source>
</evidence>
<dbReference type="GO" id="GO:0006120">
    <property type="term" value="P:mitochondrial electron transport, NADH to ubiquinone"/>
    <property type="evidence" value="ECO:0007669"/>
    <property type="project" value="InterPro"/>
</dbReference>
<dbReference type="EC" id="7.1.1.2" evidence="3 17"/>
<evidence type="ECO:0000256" key="17">
    <source>
        <dbReference type="RuleBase" id="RU003403"/>
    </source>
</evidence>
<evidence type="ECO:0000256" key="5">
    <source>
        <dbReference type="ARBA" id="ARBA00022448"/>
    </source>
</evidence>
<keyword evidence="7 17" id="KW-0812">Transmembrane</keyword>
<dbReference type="GO" id="GO:0008137">
    <property type="term" value="F:NADH dehydrogenase (ubiquinone) activity"/>
    <property type="evidence" value="ECO:0007669"/>
    <property type="project" value="UniProtKB-EC"/>
</dbReference>
<feature type="transmembrane region" description="Helical" evidence="17">
    <location>
        <begin position="59"/>
        <end position="81"/>
    </location>
</feature>
<evidence type="ECO:0000256" key="2">
    <source>
        <dbReference type="ARBA" id="ARBA00007012"/>
    </source>
</evidence>
<evidence type="ECO:0000256" key="14">
    <source>
        <dbReference type="ARBA" id="ARBA00023128"/>
    </source>
</evidence>
<proteinExistence type="inferred from homology"/>
<evidence type="ECO:0000256" key="10">
    <source>
        <dbReference type="ARBA" id="ARBA00022982"/>
    </source>
</evidence>
<comment type="catalytic activity">
    <reaction evidence="16 17">
        <text>a ubiquinone + NADH + 5 H(+)(in) = a ubiquinol + NAD(+) + 4 H(+)(out)</text>
        <dbReference type="Rhea" id="RHEA:29091"/>
        <dbReference type="Rhea" id="RHEA-COMP:9565"/>
        <dbReference type="Rhea" id="RHEA-COMP:9566"/>
        <dbReference type="ChEBI" id="CHEBI:15378"/>
        <dbReference type="ChEBI" id="CHEBI:16389"/>
        <dbReference type="ChEBI" id="CHEBI:17976"/>
        <dbReference type="ChEBI" id="CHEBI:57540"/>
        <dbReference type="ChEBI" id="CHEBI:57945"/>
        <dbReference type="EC" id="7.1.1.2"/>
    </reaction>
</comment>
<evidence type="ECO:0000256" key="4">
    <source>
        <dbReference type="ARBA" id="ARBA00021008"/>
    </source>
</evidence>
<name>S4V1M7_9NEOB</name>
<dbReference type="InterPro" id="IPR003917">
    <property type="entry name" value="NADH_UbQ_OxRdtase_chain2"/>
</dbReference>
<feature type="transmembrane region" description="Helical" evidence="17">
    <location>
        <begin position="234"/>
        <end position="254"/>
    </location>
</feature>
<dbReference type="InterPro" id="IPR001750">
    <property type="entry name" value="ND/Mrp_TM"/>
</dbReference>
<keyword evidence="12 17" id="KW-0520">NAD</keyword>
<keyword evidence="6 17" id="KW-0679">Respiratory chain</keyword>
<keyword evidence="9 17" id="KW-1278">Translocase</keyword>